<keyword evidence="3" id="KW-0808">Transferase</keyword>
<keyword evidence="4" id="KW-1185">Reference proteome</keyword>
<dbReference type="InterPro" id="IPR050249">
    <property type="entry name" value="Pseudomonas-type_ThrB"/>
</dbReference>
<organism evidence="3 4">
    <name type="scientific">Kribbella amoyensis</name>
    <dbReference type="NCBI Taxonomy" id="996641"/>
    <lineage>
        <taxon>Bacteria</taxon>
        <taxon>Bacillati</taxon>
        <taxon>Actinomycetota</taxon>
        <taxon>Actinomycetes</taxon>
        <taxon>Propionibacteriales</taxon>
        <taxon>Kribbellaceae</taxon>
        <taxon>Kribbella</taxon>
    </lineage>
</organism>
<proteinExistence type="inferred from homology"/>
<reference evidence="3 4" key="1">
    <citation type="submission" date="2019-06" db="EMBL/GenBank/DDBJ databases">
        <title>Sequencing the genomes of 1000 actinobacteria strains.</title>
        <authorList>
            <person name="Klenk H.-P."/>
        </authorList>
    </citation>
    <scope>NUCLEOTIDE SEQUENCE [LARGE SCALE GENOMIC DNA]</scope>
    <source>
        <strain evidence="3 4">DSM 24683</strain>
    </source>
</reference>
<dbReference type="GO" id="GO:0019202">
    <property type="term" value="F:amino acid kinase activity"/>
    <property type="evidence" value="ECO:0007669"/>
    <property type="project" value="TreeGrafter"/>
</dbReference>
<comment type="similarity">
    <text evidence="1">Belongs to the pseudomonas-type ThrB family.</text>
</comment>
<keyword evidence="3" id="KW-0418">Kinase</keyword>
<dbReference type="Proteomes" id="UP000318380">
    <property type="component" value="Unassembled WGS sequence"/>
</dbReference>
<dbReference type="EMBL" id="VIVK01000001">
    <property type="protein sequence ID" value="TWD84348.1"/>
    <property type="molecule type" value="Genomic_DNA"/>
</dbReference>
<evidence type="ECO:0000256" key="1">
    <source>
        <dbReference type="ARBA" id="ARBA00038240"/>
    </source>
</evidence>
<dbReference type="PANTHER" id="PTHR21064:SF6">
    <property type="entry name" value="AMINOGLYCOSIDE PHOSPHOTRANSFERASE DOMAIN-CONTAINING PROTEIN"/>
    <property type="match status" value="1"/>
</dbReference>
<feature type="domain" description="Aminoglycoside phosphotransferase" evidence="2">
    <location>
        <begin position="55"/>
        <end position="274"/>
    </location>
</feature>
<dbReference type="OrthoDB" id="4691774at2"/>
<name>A0A561BZU5_9ACTN</name>
<protein>
    <submittedName>
        <fullName evidence="3">Homoserine kinase type II</fullName>
    </submittedName>
</protein>
<evidence type="ECO:0000313" key="4">
    <source>
        <dbReference type="Proteomes" id="UP000318380"/>
    </source>
</evidence>
<comment type="caution">
    <text evidence="3">The sequence shown here is derived from an EMBL/GenBank/DDBJ whole genome shotgun (WGS) entry which is preliminary data.</text>
</comment>
<dbReference type="InterPro" id="IPR011009">
    <property type="entry name" value="Kinase-like_dom_sf"/>
</dbReference>
<dbReference type="InterPro" id="IPR002575">
    <property type="entry name" value="Aminoglycoside_PTrfase"/>
</dbReference>
<evidence type="ECO:0000259" key="2">
    <source>
        <dbReference type="Pfam" id="PF01636"/>
    </source>
</evidence>
<dbReference type="AlphaFoldDB" id="A0A561BZU5"/>
<accession>A0A561BZU5</accession>
<dbReference type="SUPFAM" id="SSF56112">
    <property type="entry name" value="Protein kinase-like (PK-like)"/>
    <property type="match status" value="1"/>
</dbReference>
<evidence type="ECO:0000313" key="3">
    <source>
        <dbReference type="EMBL" id="TWD84348.1"/>
    </source>
</evidence>
<gene>
    <name evidence="3" type="ORF">FB561_5535</name>
</gene>
<dbReference type="PANTHER" id="PTHR21064">
    <property type="entry name" value="AMINOGLYCOSIDE PHOSPHOTRANSFERASE DOMAIN-CONTAINING PROTEIN-RELATED"/>
    <property type="match status" value="1"/>
</dbReference>
<dbReference type="Pfam" id="PF01636">
    <property type="entry name" value="APH"/>
    <property type="match status" value="1"/>
</dbReference>
<sequence length="308" mass="33692">MLWESTDAPSALRDRFGFGDFDEAAQWLTKILAEVWAVNADGCERIVISDRNAIAWVSTDHGDLIAKWSCAREQFAKFDATADLIHAMHEQGLPVADPLASVDGRRRVVLGPLSVTLQPTIVGEPLDITDAAAVRTAGAWLAKLHGALARYEDAVLADTVRRPELDLRARVTQWLDHDPRKVPAASDRLRALVETLPPVDAGAQLIHSDYRSSNLLTAASDLVAVLDFDELAWDYGIGDLANSFVRLGTLFRNWAPTPAPVRETFLAGYESVRPLTDLERDWLDTLALWQGLAAIPPGDDPTGWAAAV</sequence>
<dbReference type="Gene3D" id="3.90.1200.10">
    <property type="match status" value="1"/>
</dbReference>